<evidence type="ECO:0000256" key="2">
    <source>
        <dbReference type="ARBA" id="ARBA00022475"/>
    </source>
</evidence>
<name>K1SM90_9ZZZZ</name>
<evidence type="ECO:0000256" key="4">
    <source>
        <dbReference type="ARBA" id="ARBA00022989"/>
    </source>
</evidence>
<proteinExistence type="predicted"/>
<protein>
    <submittedName>
        <fullName evidence="7">Sodium ion-translocating decarboxylase</fullName>
    </submittedName>
</protein>
<evidence type="ECO:0000256" key="5">
    <source>
        <dbReference type="ARBA" id="ARBA00023136"/>
    </source>
</evidence>
<reference evidence="7" key="1">
    <citation type="journal article" date="2013" name="Environ. Microbiol.">
        <title>Microbiota from the distal guts of lean and obese adolescents exhibit partial functional redundancy besides clear differences in community structure.</title>
        <authorList>
            <person name="Ferrer M."/>
            <person name="Ruiz A."/>
            <person name="Lanza F."/>
            <person name="Haange S.B."/>
            <person name="Oberbach A."/>
            <person name="Till H."/>
            <person name="Bargiela R."/>
            <person name="Campoy C."/>
            <person name="Segura M.T."/>
            <person name="Richter M."/>
            <person name="von Bergen M."/>
            <person name="Seifert J."/>
            <person name="Suarez A."/>
        </authorList>
    </citation>
    <scope>NUCLEOTIDE SEQUENCE</scope>
</reference>
<dbReference type="GO" id="GO:0005886">
    <property type="term" value="C:plasma membrane"/>
    <property type="evidence" value="ECO:0007669"/>
    <property type="project" value="UniProtKB-SubCell"/>
</dbReference>
<comment type="caution">
    <text evidence="7">The sequence shown here is derived from an EMBL/GenBank/DDBJ whole genome shotgun (WGS) entry which is preliminary data.</text>
</comment>
<keyword evidence="5 6" id="KW-0472">Membrane</keyword>
<comment type="subcellular location">
    <subcellularLocation>
        <location evidence="1">Cell membrane</location>
    </subcellularLocation>
</comment>
<dbReference type="Pfam" id="PF04277">
    <property type="entry name" value="OAD_gamma"/>
    <property type="match status" value="1"/>
</dbReference>
<organism evidence="7">
    <name type="scientific">human gut metagenome</name>
    <dbReference type="NCBI Taxonomy" id="408170"/>
    <lineage>
        <taxon>unclassified sequences</taxon>
        <taxon>metagenomes</taxon>
        <taxon>organismal metagenomes</taxon>
    </lineage>
</organism>
<evidence type="ECO:0000256" key="6">
    <source>
        <dbReference type="SAM" id="Phobius"/>
    </source>
</evidence>
<evidence type="ECO:0000256" key="3">
    <source>
        <dbReference type="ARBA" id="ARBA00022692"/>
    </source>
</evidence>
<dbReference type="InterPro" id="IPR005899">
    <property type="entry name" value="Na_pump_deCOase"/>
</dbReference>
<dbReference type="GO" id="GO:0015081">
    <property type="term" value="F:sodium ion transmembrane transporter activity"/>
    <property type="evidence" value="ECO:0007669"/>
    <property type="project" value="InterPro"/>
</dbReference>
<keyword evidence="3 6" id="KW-0812">Transmembrane</keyword>
<dbReference type="GO" id="GO:0036376">
    <property type="term" value="P:sodium ion export across plasma membrane"/>
    <property type="evidence" value="ECO:0007669"/>
    <property type="project" value="InterPro"/>
</dbReference>
<sequence length="115" mass="12434">MYLLDSVMSIGEALNVSITGIVVVFIVLVVLAVLVQLLSKLIRLFVKEPNAKNVKKSDAVKEVVKPQGGVALPENQTLGTLNLYKTDEKTAAVIMAIVSKESGVPLNRLKFNSIK</sequence>
<gene>
    <name evidence="7" type="ORF">OBE_09892</name>
</gene>
<keyword evidence="4 6" id="KW-1133">Transmembrane helix</keyword>
<feature type="non-terminal residue" evidence="7">
    <location>
        <position position="115"/>
    </location>
</feature>
<feature type="transmembrane region" description="Helical" evidence="6">
    <location>
        <begin position="16"/>
        <end position="38"/>
    </location>
</feature>
<keyword evidence="2" id="KW-1003">Cell membrane</keyword>
<evidence type="ECO:0000313" key="7">
    <source>
        <dbReference type="EMBL" id="EKC58658.1"/>
    </source>
</evidence>
<dbReference type="EMBL" id="AJWZ01006826">
    <property type="protein sequence ID" value="EKC58658.1"/>
    <property type="molecule type" value="Genomic_DNA"/>
</dbReference>
<evidence type="ECO:0000256" key="1">
    <source>
        <dbReference type="ARBA" id="ARBA00004236"/>
    </source>
</evidence>
<accession>K1SM90</accession>
<dbReference type="AlphaFoldDB" id="K1SM90"/>